<proteinExistence type="inferred from homology"/>
<keyword evidence="1" id="KW-0560">Oxidoreductase</keyword>
<comment type="similarity">
    <text evidence="1">Belongs to the iron/ascorbate-dependent oxidoreductase family.</text>
</comment>
<dbReference type="PROSITE" id="PS51471">
    <property type="entry name" value="FE2OG_OXY"/>
    <property type="match status" value="1"/>
</dbReference>
<sequence>TPQYKKHEQARTSQETDGQAKPQGVDFFQDKRSPRHHTRFHTAIKSECTLLRKEMTIKLDETEKQPAAAPDICLTNVYRAHSDDLVETADERRLFSVGGTTGIGAGVASDEDGDGVPIIDLAQPAEVVEEELWKAANDVGFFNVNHGIPQEVIDGMFEQSITFFDQTVSEKKEQCPFDRALNSGYEFKEQIRPSSGRPDQKESYHISPRAGAMDDRWPTKPTTLRGFAETAMIPEAHQLSMRILSSLERRGCTHLEPGTLEQAITLWGEHSRSCLRILRYPPMTVEENEEMQVPGNVHWRAAPHTDFSCLSLLFQREGEGGLECRANPRSAVGSGDKAKWLPVNPVKGGISVNIGDMLSHWSDGELFANLHRVRMPRDASECAKSRYSIGYFTQADDSHVIVTKNGDPITAGDYIKMRLKANFK</sequence>
<name>K0TD48_THAOC</name>
<evidence type="ECO:0000313" key="5">
    <source>
        <dbReference type="Proteomes" id="UP000266841"/>
    </source>
</evidence>
<dbReference type="InterPro" id="IPR026992">
    <property type="entry name" value="DIOX_N"/>
</dbReference>
<dbReference type="OMA" id="WHRGYSG"/>
<dbReference type="PANTHER" id="PTHR47990">
    <property type="entry name" value="2-OXOGLUTARATE (2OG) AND FE(II)-DEPENDENT OXYGENASE SUPERFAMILY PROTEIN-RELATED"/>
    <property type="match status" value="1"/>
</dbReference>
<dbReference type="OrthoDB" id="288590at2759"/>
<dbReference type="eggNOG" id="KOG0143">
    <property type="taxonomic scope" value="Eukaryota"/>
</dbReference>
<dbReference type="InterPro" id="IPR027443">
    <property type="entry name" value="IPNS-like_sf"/>
</dbReference>
<evidence type="ECO:0000259" key="3">
    <source>
        <dbReference type="PROSITE" id="PS51471"/>
    </source>
</evidence>
<dbReference type="Proteomes" id="UP000266841">
    <property type="component" value="Unassembled WGS sequence"/>
</dbReference>
<dbReference type="Pfam" id="PF14226">
    <property type="entry name" value="DIOX_N"/>
    <property type="match status" value="1"/>
</dbReference>
<dbReference type="GO" id="GO:0016491">
    <property type="term" value="F:oxidoreductase activity"/>
    <property type="evidence" value="ECO:0007669"/>
    <property type="project" value="UniProtKB-KW"/>
</dbReference>
<keyword evidence="5" id="KW-1185">Reference proteome</keyword>
<dbReference type="EMBL" id="AGNL01007261">
    <property type="protein sequence ID" value="EJK71411.1"/>
    <property type="molecule type" value="Genomic_DNA"/>
</dbReference>
<dbReference type="SUPFAM" id="SSF51197">
    <property type="entry name" value="Clavaminate synthase-like"/>
    <property type="match status" value="1"/>
</dbReference>
<comment type="caution">
    <text evidence="4">The sequence shown here is derived from an EMBL/GenBank/DDBJ whole genome shotgun (WGS) entry which is preliminary data.</text>
</comment>
<feature type="compositionally biased region" description="Basic and acidic residues" evidence="2">
    <location>
        <begin position="1"/>
        <end position="10"/>
    </location>
</feature>
<gene>
    <name evidence="4" type="ORF">THAOC_07153</name>
</gene>
<reference evidence="4 5" key="1">
    <citation type="journal article" date="2012" name="Genome Biol.">
        <title>Genome and low-iron response of an oceanic diatom adapted to chronic iron limitation.</title>
        <authorList>
            <person name="Lommer M."/>
            <person name="Specht M."/>
            <person name="Roy A.S."/>
            <person name="Kraemer L."/>
            <person name="Andreson R."/>
            <person name="Gutowska M.A."/>
            <person name="Wolf J."/>
            <person name="Bergner S.V."/>
            <person name="Schilhabel M.B."/>
            <person name="Klostermeier U.C."/>
            <person name="Beiko R.G."/>
            <person name="Rosenstiel P."/>
            <person name="Hippler M."/>
            <person name="Laroche J."/>
        </authorList>
    </citation>
    <scope>NUCLEOTIDE SEQUENCE [LARGE SCALE GENOMIC DNA]</scope>
    <source>
        <strain evidence="4 5">CCMP1005</strain>
    </source>
</reference>
<dbReference type="Pfam" id="PF03171">
    <property type="entry name" value="2OG-FeII_Oxy"/>
    <property type="match status" value="1"/>
</dbReference>
<dbReference type="InterPro" id="IPR005123">
    <property type="entry name" value="Oxoglu/Fe-dep_dioxygenase_dom"/>
</dbReference>
<organism evidence="4 5">
    <name type="scientific">Thalassiosira oceanica</name>
    <name type="common">Marine diatom</name>
    <dbReference type="NCBI Taxonomy" id="159749"/>
    <lineage>
        <taxon>Eukaryota</taxon>
        <taxon>Sar</taxon>
        <taxon>Stramenopiles</taxon>
        <taxon>Ochrophyta</taxon>
        <taxon>Bacillariophyta</taxon>
        <taxon>Coscinodiscophyceae</taxon>
        <taxon>Thalassiosirophycidae</taxon>
        <taxon>Thalassiosirales</taxon>
        <taxon>Thalassiosiraceae</taxon>
        <taxon>Thalassiosira</taxon>
    </lineage>
</organism>
<evidence type="ECO:0000256" key="1">
    <source>
        <dbReference type="RuleBase" id="RU003682"/>
    </source>
</evidence>
<accession>K0TD48</accession>
<feature type="region of interest" description="Disordered" evidence="2">
    <location>
        <begin position="189"/>
        <end position="219"/>
    </location>
</feature>
<evidence type="ECO:0000313" key="4">
    <source>
        <dbReference type="EMBL" id="EJK71411.1"/>
    </source>
</evidence>
<keyword evidence="1" id="KW-0408">Iron</keyword>
<protein>
    <recommendedName>
        <fullName evidence="3">Fe2OG dioxygenase domain-containing protein</fullName>
    </recommendedName>
</protein>
<dbReference type="GO" id="GO:0046872">
    <property type="term" value="F:metal ion binding"/>
    <property type="evidence" value="ECO:0007669"/>
    <property type="project" value="UniProtKB-KW"/>
</dbReference>
<feature type="non-terminal residue" evidence="4">
    <location>
        <position position="1"/>
    </location>
</feature>
<dbReference type="InterPro" id="IPR044861">
    <property type="entry name" value="IPNS-like_FE2OG_OXY"/>
</dbReference>
<evidence type="ECO:0000256" key="2">
    <source>
        <dbReference type="SAM" id="MobiDB-lite"/>
    </source>
</evidence>
<keyword evidence="1" id="KW-0479">Metal-binding</keyword>
<dbReference type="InterPro" id="IPR050231">
    <property type="entry name" value="Iron_ascorbate_oxido_reductase"/>
</dbReference>
<feature type="region of interest" description="Disordered" evidence="2">
    <location>
        <begin position="1"/>
        <end position="34"/>
    </location>
</feature>
<feature type="domain" description="Fe2OG dioxygenase" evidence="3">
    <location>
        <begin position="270"/>
        <end position="395"/>
    </location>
</feature>
<dbReference type="AlphaFoldDB" id="K0TD48"/>
<dbReference type="Gene3D" id="2.60.120.330">
    <property type="entry name" value="B-lactam Antibiotic, Isopenicillin N Synthase, Chain"/>
    <property type="match status" value="1"/>
</dbReference>